<reference evidence="1 2" key="1">
    <citation type="journal article" date="2023" name="IMA Fungus">
        <title>Comparative genomic study of the Penicillium genus elucidates a diverse pangenome and 15 lateral gene transfer events.</title>
        <authorList>
            <person name="Petersen C."/>
            <person name="Sorensen T."/>
            <person name="Nielsen M.R."/>
            <person name="Sondergaard T.E."/>
            <person name="Sorensen J.L."/>
            <person name="Fitzpatrick D.A."/>
            <person name="Frisvad J.C."/>
            <person name="Nielsen K.L."/>
        </authorList>
    </citation>
    <scope>NUCLEOTIDE SEQUENCE [LARGE SCALE GENOMIC DNA]</scope>
    <source>
        <strain evidence="1 2">IBT 3361</strain>
    </source>
</reference>
<protein>
    <submittedName>
        <fullName evidence="1">Uncharacterized protein</fullName>
    </submittedName>
</protein>
<evidence type="ECO:0000313" key="1">
    <source>
        <dbReference type="EMBL" id="KAJ5256132.1"/>
    </source>
</evidence>
<keyword evidence="2" id="KW-1185">Reference proteome</keyword>
<dbReference type="EMBL" id="JAPVEB010000010">
    <property type="protein sequence ID" value="KAJ5256132.1"/>
    <property type="molecule type" value="Genomic_DNA"/>
</dbReference>
<comment type="caution">
    <text evidence="1">The sequence shown here is derived from an EMBL/GenBank/DDBJ whole genome shotgun (WGS) entry which is preliminary data.</text>
</comment>
<accession>A0ABQ8W624</accession>
<proteinExistence type="predicted"/>
<evidence type="ECO:0000313" key="2">
    <source>
        <dbReference type="Proteomes" id="UP001220256"/>
    </source>
</evidence>
<feature type="non-terminal residue" evidence="1">
    <location>
        <position position="1"/>
    </location>
</feature>
<name>A0ABQ8W624_PENCH</name>
<organism evidence="1 2">
    <name type="scientific">Penicillium chrysogenum</name>
    <name type="common">Penicillium notatum</name>
    <dbReference type="NCBI Taxonomy" id="5076"/>
    <lineage>
        <taxon>Eukaryota</taxon>
        <taxon>Fungi</taxon>
        <taxon>Dikarya</taxon>
        <taxon>Ascomycota</taxon>
        <taxon>Pezizomycotina</taxon>
        <taxon>Eurotiomycetes</taxon>
        <taxon>Eurotiomycetidae</taxon>
        <taxon>Eurotiales</taxon>
        <taxon>Aspergillaceae</taxon>
        <taxon>Penicillium</taxon>
        <taxon>Penicillium chrysogenum species complex</taxon>
    </lineage>
</organism>
<sequence length="158" mass="18004">HEGYKEALSVNLGLSFINPQIIFDTSYLQYRFIPRILRRAVMDCLAAISVLWDGMRKRVMTGVPKDEAIVFIDAQRGADDLVVTICRGFSPDYLSWSEFKSLGSFATSAVVAAGWSCRKLDQIAESVREGLFLEEELDRLREQARDKRIRVSIRRPSD</sequence>
<dbReference type="Proteomes" id="UP001220256">
    <property type="component" value="Unassembled WGS sequence"/>
</dbReference>
<gene>
    <name evidence="1" type="ORF">N7505_011283</name>
</gene>